<dbReference type="InterPro" id="IPR002018">
    <property type="entry name" value="CarbesteraseB"/>
</dbReference>
<proteinExistence type="predicted"/>
<keyword evidence="1" id="KW-0812">Transmembrane</keyword>
<feature type="domain" description="Carboxylesterase type B" evidence="2">
    <location>
        <begin position="66"/>
        <end position="235"/>
    </location>
</feature>
<gene>
    <name evidence="3" type="ORF">BV898_11806</name>
</gene>
<organism evidence="3 4">
    <name type="scientific">Hypsibius exemplaris</name>
    <name type="common">Freshwater tardigrade</name>
    <dbReference type="NCBI Taxonomy" id="2072580"/>
    <lineage>
        <taxon>Eukaryota</taxon>
        <taxon>Metazoa</taxon>
        <taxon>Ecdysozoa</taxon>
        <taxon>Tardigrada</taxon>
        <taxon>Eutardigrada</taxon>
        <taxon>Parachela</taxon>
        <taxon>Hypsibioidea</taxon>
        <taxon>Hypsibiidae</taxon>
        <taxon>Hypsibius</taxon>
    </lineage>
</organism>
<protein>
    <recommendedName>
        <fullName evidence="2">Carboxylesterase type B domain-containing protein</fullName>
    </recommendedName>
</protein>
<accession>A0A1W0WFP0</accession>
<feature type="domain" description="Carboxylesterase type B" evidence="2">
    <location>
        <begin position="277"/>
        <end position="521"/>
    </location>
</feature>
<evidence type="ECO:0000313" key="3">
    <source>
        <dbReference type="EMBL" id="OQV14035.1"/>
    </source>
</evidence>
<dbReference type="Pfam" id="PF00135">
    <property type="entry name" value="COesterase"/>
    <property type="match status" value="2"/>
</dbReference>
<evidence type="ECO:0000256" key="1">
    <source>
        <dbReference type="SAM" id="Phobius"/>
    </source>
</evidence>
<dbReference type="InterPro" id="IPR019819">
    <property type="entry name" value="Carboxylesterase_B_CS"/>
</dbReference>
<dbReference type="Gene3D" id="3.40.50.1820">
    <property type="entry name" value="alpha/beta hydrolase"/>
    <property type="match status" value="2"/>
</dbReference>
<reference evidence="4" key="1">
    <citation type="submission" date="2017-01" db="EMBL/GenBank/DDBJ databases">
        <title>Comparative genomics of anhydrobiosis in the tardigrade Hypsibius dujardini.</title>
        <authorList>
            <person name="Yoshida Y."/>
            <person name="Koutsovoulos G."/>
            <person name="Laetsch D."/>
            <person name="Stevens L."/>
            <person name="Kumar S."/>
            <person name="Horikawa D."/>
            <person name="Ishino K."/>
            <person name="Komine S."/>
            <person name="Tomita M."/>
            <person name="Blaxter M."/>
            <person name="Arakawa K."/>
        </authorList>
    </citation>
    <scope>NUCLEOTIDE SEQUENCE [LARGE SCALE GENOMIC DNA]</scope>
    <source>
        <strain evidence="4">Z151</strain>
    </source>
</reference>
<dbReference type="InterPro" id="IPR050309">
    <property type="entry name" value="Type-B_Carboxylest/Lipase"/>
</dbReference>
<comment type="caution">
    <text evidence="3">The sequence shown here is derived from an EMBL/GenBank/DDBJ whole genome shotgun (WGS) entry which is preliminary data.</text>
</comment>
<dbReference type="Proteomes" id="UP000192578">
    <property type="component" value="Unassembled WGS sequence"/>
</dbReference>
<dbReference type="EMBL" id="MTYJ01000112">
    <property type="protein sequence ID" value="OQV14035.1"/>
    <property type="molecule type" value="Genomic_DNA"/>
</dbReference>
<keyword evidence="1" id="KW-0472">Membrane</keyword>
<dbReference type="SUPFAM" id="SSF53474">
    <property type="entry name" value="alpha/beta-Hydrolases"/>
    <property type="match status" value="1"/>
</dbReference>
<name>A0A1W0WFP0_HYPEX</name>
<evidence type="ECO:0000259" key="2">
    <source>
        <dbReference type="Pfam" id="PF00135"/>
    </source>
</evidence>
<dbReference type="PANTHER" id="PTHR11559">
    <property type="entry name" value="CARBOXYLESTERASE"/>
    <property type="match status" value="1"/>
</dbReference>
<dbReference type="PROSITE" id="PS00941">
    <property type="entry name" value="CARBOXYLESTERASE_B_2"/>
    <property type="match status" value="1"/>
</dbReference>
<dbReference type="InterPro" id="IPR029058">
    <property type="entry name" value="AB_hydrolase_fold"/>
</dbReference>
<dbReference type="AlphaFoldDB" id="A0A1W0WFP0"/>
<keyword evidence="4" id="KW-1185">Reference proteome</keyword>
<keyword evidence="1" id="KW-1133">Transmembrane helix</keyword>
<evidence type="ECO:0000313" key="4">
    <source>
        <dbReference type="Proteomes" id="UP000192578"/>
    </source>
</evidence>
<sequence length="620" mass="66938">MQPGAELFRLRLAPTTIFILLLYVCCFLYQSHSLTVETVYEALFTGVADIGFHRFAGDLYWVSADGESKAYAYYGIKYGISKRFEASWLNSNFSYMAAAGRDKFGPQCMQSVEGQNAAGMDSRTSGIGQARVIGRHLPGIPALNTSEDCLFLDIYTPPVYRNHRQWTITKRPVLMFVHGGGFAAGNKSPGIGTELSRVSNIIVVSVQYRLGMFGFLSTADANATGNYGLGDVKKACNGSGRASAGSAGILINHHHGQGAGRHAGVSHDGWIQRFEIANSQDIVSAAEAAFPSFSGPVEYRFALAIDGDHIPYRPDWVLSSQPWDFRGGVVSGFMADDASLALQDLWTEIFTTGKPTLQFIQTTFLPMILRSVTGCSAPSQSIIDALNTRYGLSSSADQAFLRSQLIALTTDVMFRVPAIKEAGLYAARNLTDAGNQLYMISYDDNIGENAFAVNGLGAFHGLDLQYLFAAPGTRNMLGNKTNEKITRQMRLLWGYVANFGTGFGDQYDPRKGNFLQLGHDQVWTKSQDGSLADLVHFWEKIAVIGCTVATPSVAHASLLAVPSANRTRSQAQASSSAASRPSGGTGFPGGGIPNFFQYGGARSLMNFNPGGGRLLGIIQI</sequence>
<feature type="transmembrane region" description="Helical" evidence="1">
    <location>
        <begin position="12"/>
        <end position="30"/>
    </location>
</feature>
<dbReference type="OrthoDB" id="19653at2759"/>